<gene>
    <name evidence="2" type="ORF">NCTC11370_00954</name>
</gene>
<name>A0A377G818_9GAMM</name>
<feature type="transmembrane region" description="Helical" evidence="1">
    <location>
        <begin position="172"/>
        <end position="202"/>
    </location>
</feature>
<feature type="transmembrane region" description="Helical" evidence="1">
    <location>
        <begin position="254"/>
        <end position="275"/>
    </location>
</feature>
<feature type="transmembrane region" description="Helical" evidence="1">
    <location>
        <begin position="287"/>
        <end position="307"/>
    </location>
</feature>
<protein>
    <recommendedName>
        <fullName evidence="4">LphB</fullName>
    </recommendedName>
</protein>
<keyword evidence="1" id="KW-0472">Membrane</keyword>
<dbReference type="GeneID" id="93292431"/>
<proteinExistence type="predicted"/>
<sequence>MKFGFRWYDSFLILLLFYLFVLQIQAIWPFTIDDMFISLRYAKHWAAGKGILWNLQAPPVEGYSNFSFVVLGALTLLLNGNPVVFLKMAGIAGLFFTCRFIYLISRFWFTPRESLLPCVGLLLYKGQIIWAASGLETTVYEALLCGAVYYCLRGMGYGLFPASRGTSITRYFIFSGIFLAFAGLTRPEAPAFMILFLILIYWDRPTENLRHYRNSVLLFCFMLLLFYGPYFLWRLYYFGFLFPNSVYCKGVAKTFTFTLDLAYLKMIWPLAFLALPACLQSEDKKPYFLWLPSVLYLILLVNSDPVVAFENRLFLPAFALLLPLVVQGIRLFLYGVWPRKNLHFSLFFYLSSLLVLLLIIPKMSLADYRYFSQNPVRGELLRNKVVAWLNRNTSPDDWVVLADSGLIPYSSNLNFIDSYCLNNLAMAHYSTKDMYVEFCEAIWQKKPAVIILTSLIKQGKIIYTPSDACLKEKLHQYNYQLRATYVSNNPDSIYRYEIYEDPIILPAKKREF</sequence>
<dbReference type="RefSeq" id="WP_019349816.1">
    <property type="nucleotide sequence ID" value="NZ_UGGT01000001.1"/>
</dbReference>
<dbReference type="Proteomes" id="UP000254554">
    <property type="component" value="Unassembled WGS sequence"/>
</dbReference>
<feature type="transmembrane region" description="Helical" evidence="1">
    <location>
        <begin position="128"/>
        <end position="152"/>
    </location>
</feature>
<feature type="transmembrane region" description="Helical" evidence="1">
    <location>
        <begin position="85"/>
        <end position="108"/>
    </location>
</feature>
<feature type="transmembrane region" description="Helical" evidence="1">
    <location>
        <begin position="342"/>
        <end position="360"/>
    </location>
</feature>
<dbReference type="STRING" id="1094715.GCA_000236165_01468"/>
<feature type="transmembrane region" description="Helical" evidence="1">
    <location>
        <begin position="214"/>
        <end position="233"/>
    </location>
</feature>
<accession>A0A377G818</accession>
<reference evidence="2 3" key="1">
    <citation type="submission" date="2018-06" db="EMBL/GenBank/DDBJ databases">
        <authorList>
            <consortium name="Pathogen Informatics"/>
            <person name="Doyle S."/>
        </authorList>
    </citation>
    <scope>NUCLEOTIDE SEQUENCE [LARGE SCALE GENOMIC DNA]</scope>
    <source>
        <strain evidence="2 3">NCTC11370</strain>
    </source>
</reference>
<keyword evidence="1" id="KW-0812">Transmembrane</keyword>
<evidence type="ECO:0000256" key="1">
    <source>
        <dbReference type="SAM" id="Phobius"/>
    </source>
</evidence>
<keyword evidence="3" id="KW-1185">Reference proteome</keyword>
<organism evidence="2 3">
    <name type="scientific">Fluoribacter dumoffii</name>
    <dbReference type="NCBI Taxonomy" id="463"/>
    <lineage>
        <taxon>Bacteria</taxon>
        <taxon>Pseudomonadati</taxon>
        <taxon>Pseudomonadota</taxon>
        <taxon>Gammaproteobacteria</taxon>
        <taxon>Legionellales</taxon>
        <taxon>Legionellaceae</taxon>
        <taxon>Fluoribacter</taxon>
    </lineage>
</organism>
<evidence type="ECO:0000313" key="3">
    <source>
        <dbReference type="Proteomes" id="UP000254554"/>
    </source>
</evidence>
<evidence type="ECO:0000313" key="2">
    <source>
        <dbReference type="EMBL" id="STO20894.1"/>
    </source>
</evidence>
<evidence type="ECO:0008006" key="4">
    <source>
        <dbReference type="Google" id="ProtNLM"/>
    </source>
</evidence>
<dbReference type="OrthoDB" id="5492344at2"/>
<keyword evidence="1" id="KW-1133">Transmembrane helix</keyword>
<feature type="transmembrane region" description="Helical" evidence="1">
    <location>
        <begin position="314"/>
        <end position="336"/>
    </location>
</feature>
<dbReference type="EMBL" id="UGGT01000001">
    <property type="protein sequence ID" value="STO20894.1"/>
    <property type="molecule type" value="Genomic_DNA"/>
</dbReference>
<dbReference type="AlphaFoldDB" id="A0A377G818"/>